<evidence type="ECO:0000313" key="2">
    <source>
        <dbReference type="Proteomes" id="UP000554482"/>
    </source>
</evidence>
<proteinExistence type="predicted"/>
<accession>A0A7J6UQY0</accession>
<comment type="caution">
    <text evidence="1">The sequence shown here is derived from an EMBL/GenBank/DDBJ whole genome shotgun (WGS) entry which is preliminary data.</text>
</comment>
<gene>
    <name evidence="1" type="ORF">FRX31_035431</name>
</gene>
<sequence length="86" mass="9760">MSGPKYSFGVINGIVSFIDYSLKRCEGLLQVGTWNLKKQRYAARKQGSVTNHKVRWGSSHLGLYQVNLFQVGTSRLKHFSKCIDQP</sequence>
<dbReference type="AlphaFoldDB" id="A0A7J6UQY0"/>
<name>A0A7J6UQY0_THATH</name>
<organism evidence="1 2">
    <name type="scientific">Thalictrum thalictroides</name>
    <name type="common">Rue-anemone</name>
    <name type="synonym">Anemone thalictroides</name>
    <dbReference type="NCBI Taxonomy" id="46969"/>
    <lineage>
        <taxon>Eukaryota</taxon>
        <taxon>Viridiplantae</taxon>
        <taxon>Streptophyta</taxon>
        <taxon>Embryophyta</taxon>
        <taxon>Tracheophyta</taxon>
        <taxon>Spermatophyta</taxon>
        <taxon>Magnoliopsida</taxon>
        <taxon>Ranunculales</taxon>
        <taxon>Ranunculaceae</taxon>
        <taxon>Thalictroideae</taxon>
        <taxon>Thalictrum</taxon>
    </lineage>
</organism>
<keyword evidence="2" id="KW-1185">Reference proteome</keyword>
<reference evidence="1 2" key="1">
    <citation type="submission" date="2020-06" db="EMBL/GenBank/DDBJ databases">
        <title>Transcriptomic and genomic resources for Thalictrum thalictroides and T. hernandezii: Facilitating candidate gene discovery in an emerging model plant lineage.</title>
        <authorList>
            <person name="Arias T."/>
            <person name="Riano-Pachon D.M."/>
            <person name="Di Stilio V.S."/>
        </authorList>
    </citation>
    <scope>NUCLEOTIDE SEQUENCE [LARGE SCALE GENOMIC DNA]</scope>
    <source>
        <strain evidence="2">cv. WT478/WT964</strain>
        <tissue evidence="1">Leaves</tissue>
    </source>
</reference>
<evidence type="ECO:0000313" key="1">
    <source>
        <dbReference type="EMBL" id="KAF5174983.1"/>
    </source>
</evidence>
<protein>
    <submittedName>
        <fullName evidence="1">Uncharacterized protein</fullName>
    </submittedName>
</protein>
<dbReference type="Proteomes" id="UP000554482">
    <property type="component" value="Unassembled WGS sequence"/>
</dbReference>
<dbReference type="EMBL" id="JABWDY010044659">
    <property type="protein sequence ID" value="KAF5174983.1"/>
    <property type="molecule type" value="Genomic_DNA"/>
</dbReference>